<reference evidence="7 8" key="1">
    <citation type="journal article" date="2018" name="BMC Genomics">
        <title>The genome of Naegleria lovaniensis, the basis for a comparative approach to unravel pathogenicity factors of the human pathogenic amoeba N. fowleri.</title>
        <authorList>
            <person name="Liechti N."/>
            <person name="Schurch N."/>
            <person name="Bruggmann R."/>
            <person name="Wittwer M."/>
        </authorList>
    </citation>
    <scope>NUCLEOTIDE SEQUENCE [LARGE SCALE GENOMIC DNA]</scope>
    <source>
        <strain evidence="7 8">ATCC 30569</strain>
    </source>
</reference>
<dbReference type="FunFam" id="1.25.40.190:FF:000003">
    <property type="entry name" value="Actin-related protein 2/3 complex subunit 5"/>
    <property type="match status" value="1"/>
</dbReference>
<proteinExistence type="inferred from homology"/>
<evidence type="ECO:0000256" key="1">
    <source>
        <dbReference type="ARBA" id="ARBA00004245"/>
    </source>
</evidence>
<dbReference type="GeneID" id="68095352"/>
<gene>
    <name evidence="7" type="ORF">C9374_002897</name>
</gene>
<dbReference type="GO" id="GO:0005885">
    <property type="term" value="C:Arp2/3 protein complex"/>
    <property type="evidence" value="ECO:0007669"/>
    <property type="project" value="InterPro"/>
</dbReference>
<keyword evidence="4 6" id="KW-0206">Cytoskeleton</keyword>
<dbReference type="RefSeq" id="XP_044549741.1">
    <property type="nucleotide sequence ID" value="XM_044692364.1"/>
</dbReference>
<evidence type="ECO:0000256" key="2">
    <source>
        <dbReference type="ARBA" id="ARBA00006084"/>
    </source>
</evidence>
<dbReference type="Gene3D" id="1.25.40.190">
    <property type="entry name" value="Actin-related protein 2/3 complex subunit 5"/>
    <property type="match status" value="1"/>
</dbReference>
<dbReference type="PANTHER" id="PTHR12644">
    <property type="entry name" value="ARP2/3 COMPLEX 16 KD SUBUNIT P16-ARC"/>
    <property type="match status" value="1"/>
</dbReference>
<dbReference type="Proteomes" id="UP000816034">
    <property type="component" value="Unassembled WGS sequence"/>
</dbReference>
<comment type="function">
    <text evidence="6">Functions as component of the Arp2/3 complex which is involved in regulation of actin polymerization and together with an activating nucleation-promoting factor (NPF) mediates the formation of branched actin networks. Arp2/3 complex plays a critical role in the control of cell morphogenesis via the modulation of cell polarity development.</text>
</comment>
<evidence type="ECO:0000313" key="7">
    <source>
        <dbReference type="EMBL" id="KAG2385748.1"/>
    </source>
</evidence>
<dbReference type="Pfam" id="PF04699">
    <property type="entry name" value="P16-Arc"/>
    <property type="match status" value="1"/>
</dbReference>
<accession>A0AA88KKG5</accession>
<comment type="caution">
    <text evidence="7">The sequence shown here is derived from an EMBL/GenBank/DDBJ whole genome shotgun (WGS) entry which is preliminary data.</text>
</comment>
<dbReference type="AlphaFoldDB" id="A0AA88KKG5"/>
<evidence type="ECO:0000256" key="6">
    <source>
        <dbReference type="RuleBase" id="RU004301"/>
    </source>
</evidence>
<evidence type="ECO:0000256" key="4">
    <source>
        <dbReference type="ARBA" id="ARBA00023212"/>
    </source>
</evidence>
<protein>
    <recommendedName>
        <fullName evidence="6">Actin-related protein 2/3 complex subunit 5</fullName>
    </recommendedName>
</protein>
<evidence type="ECO:0000313" key="8">
    <source>
        <dbReference type="Proteomes" id="UP000816034"/>
    </source>
</evidence>
<dbReference type="InterPro" id="IPR006789">
    <property type="entry name" value="ARPC5"/>
</dbReference>
<keyword evidence="3" id="KW-0963">Cytoplasm</keyword>
<comment type="similarity">
    <text evidence="2 6">Belongs to the ARPC5 family.</text>
</comment>
<dbReference type="PIRSF" id="PIRSF039096">
    <property type="entry name" value="p16-ARC"/>
    <property type="match status" value="1"/>
</dbReference>
<sequence>MSDDSEFLKQIQERDSAVKSLVSSQKYTDALKKALENPPLAAKNKETKKKSADVVATVLLNTKESDIQKSVDALDIEELDILMKYIYRCFESGELDSKPLFKWHEKVLEKSGMGSIVRVLTERRNL</sequence>
<dbReference type="EMBL" id="PYSW02000017">
    <property type="protein sequence ID" value="KAG2385748.1"/>
    <property type="molecule type" value="Genomic_DNA"/>
</dbReference>
<organism evidence="7 8">
    <name type="scientific">Naegleria lovaniensis</name>
    <name type="common">Amoeba</name>
    <dbReference type="NCBI Taxonomy" id="51637"/>
    <lineage>
        <taxon>Eukaryota</taxon>
        <taxon>Discoba</taxon>
        <taxon>Heterolobosea</taxon>
        <taxon>Tetramitia</taxon>
        <taxon>Eutetramitia</taxon>
        <taxon>Vahlkampfiidae</taxon>
        <taxon>Naegleria</taxon>
    </lineage>
</organism>
<dbReference type="InterPro" id="IPR036743">
    <property type="entry name" value="ARPC5_sf"/>
</dbReference>
<dbReference type="SUPFAM" id="SSF69103">
    <property type="entry name" value="Arp2/3 complex 16 kDa subunit ARPC5"/>
    <property type="match status" value="1"/>
</dbReference>
<name>A0AA88KKG5_NAELO</name>
<keyword evidence="8" id="KW-1185">Reference proteome</keyword>
<comment type="subcellular location">
    <subcellularLocation>
        <location evidence="1">Cytoplasm</location>
        <location evidence="1">Cytoskeleton</location>
    </subcellularLocation>
</comment>
<dbReference type="GO" id="GO:0034314">
    <property type="term" value="P:Arp2/3 complex-mediated actin nucleation"/>
    <property type="evidence" value="ECO:0007669"/>
    <property type="project" value="InterPro"/>
</dbReference>
<evidence type="ECO:0000256" key="3">
    <source>
        <dbReference type="ARBA" id="ARBA00022490"/>
    </source>
</evidence>
<comment type="function">
    <text evidence="5">Functions as a component of the Arp2/3 complex which is involved in regulation of actin polymerization and together with an activating nucleation-promoting factor (NPF) mediates the formation of branched actin networks.</text>
</comment>
<evidence type="ECO:0000256" key="5">
    <source>
        <dbReference type="ARBA" id="ARBA00060329"/>
    </source>
</evidence>
<dbReference type="GO" id="GO:0030833">
    <property type="term" value="P:regulation of actin filament polymerization"/>
    <property type="evidence" value="ECO:0007669"/>
    <property type="project" value="InterPro"/>
</dbReference>